<name>A0AAD9KXN7_RIDPI</name>
<accession>A0AAD9KXN7</accession>
<feature type="domain" description="PRELI/MSF1" evidence="1">
    <location>
        <begin position="1"/>
        <end position="174"/>
    </location>
</feature>
<sequence length="268" mass="29560">MVHVNHLVALGLRHPWETVVQAAWRKYPNPLNPSVVALDVIERNLDKQSGALKVRRLMATEWGIPNWIVKFIGMTDTCYVDERIEVDPHRKKMTLLSRNLTYCNFLTMSETLVYSQDPKDPSRTLLVQDTSVNVHGIPMTSYIESLVEGSCTNNSQKGRQAMEWVIGVFVVCSGSPGHGVVISVFVVCSGSPGHGVGHQCGRQATEWVISVFVACSGSPGHGVGHQCGRQAMEWVISKIKAEAQDLTRAANTEMDNLKKLSTPTKSSF</sequence>
<evidence type="ECO:0000313" key="3">
    <source>
        <dbReference type="Proteomes" id="UP001209878"/>
    </source>
</evidence>
<dbReference type="Proteomes" id="UP001209878">
    <property type="component" value="Unassembled WGS sequence"/>
</dbReference>
<dbReference type="Pfam" id="PF04707">
    <property type="entry name" value="PRELI"/>
    <property type="match status" value="1"/>
</dbReference>
<keyword evidence="3" id="KW-1185">Reference proteome</keyword>
<dbReference type="InterPro" id="IPR006797">
    <property type="entry name" value="PRELI/MSF1_dom"/>
</dbReference>
<organism evidence="2 3">
    <name type="scientific">Ridgeia piscesae</name>
    <name type="common">Tubeworm</name>
    <dbReference type="NCBI Taxonomy" id="27915"/>
    <lineage>
        <taxon>Eukaryota</taxon>
        <taxon>Metazoa</taxon>
        <taxon>Spiralia</taxon>
        <taxon>Lophotrochozoa</taxon>
        <taxon>Annelida</taxon>
        <taxon>Polychaeta</taxon>
        <taxon>Sedentaria</taxon>
        <taxon>Canalipalpata</taxon>
        <taxon>Sabellida</taxon>
        <taxon>Siboglinidae</taxon>
        <taxon>Ridgeia</taxon>
    </lineage>
</organism>
<dbReference type="AlphaFoldDB" id="A0AAD9KXN7"/>
<dbReference type="EMBL" id="JAODUO010000503">
    <property type="protein sequence ID" value="KAK2179249.1"/>
    <property type="molecule type" value="Genomic_DNA"/>
</dbReference>
<comment type="caution">
    <text evidence="2">The sequence shown here is derived from an EMBL/GenBank/DDBJ whole genome shotgun (WGS) entry which is preliminary data.</text>
</comment>
<protein>
    <recommendedName>
        <fullName evidence="1">PRELI/MSF1 domain-containing protein</fullName>
    </recommendedName>
</protein>
<dbReference type="InterPro" id="IPR037365">
    <property type="entry name" value="Slowmo/Ups"/>
</dbReference>
<dbReference type="PROSITE" id="PS50904">
    <property type="entry name" value="PRELI_MSF1"/>
    <property type="match status" value="1"/>
</dbReference>
<evidence type="ECO:0000259" key="1">
    <source>
        <dbReference type="PROSITE" id="PS50904"/>
    </source>
</evidence>
<evidence type="ECO:0000313" key="2">
    <source>
        <dbReference type="EMBL" id="KAK2179249.1"/>
    </source>
</evidence>
<proteinExistence type="predicted"/>
<dbReference type="GO" id="GO:0005758">
    <property type="term" value="C:mitochondrial intermembrane space"/>
    <property type="evidence" value="ECO:0007669"/>
    <property type="project" value="InterPro"/>
</dbReference>
<gene>
    <name evidence="2" type="ORF">NP493_503g02063</name>
</gene>
<reference evidence="2" key="1">
    <citation type="journal article" date="2023" name="Mol. Biol. Evol.">
        <title>Third-Generation Sequencing Reveals the Adaptive Role of the Epigenome in Three Deep-Sea Polychaetes.</title>
        <authorList>
            <person name="Perez M."/>
            <person name="Aroh O."/>
            <person name="Sun Y."/>
            <person name="Lan Y."/>
            <person name="Juniper S.K."/>
            <person name="Young C.R."/>
            <person name="Angers B."/>
            <person name="Qian P.Y."/>
        </authorList>
    </citation>
    <scope>NUCLEOTIDE SEQUENCE</scope>
    <source>
        <strain evidence="2">R07B-5</strain>
    </source>
</reference>
<dbReference type="PANTHER" id="PTHR11158">
    <property type="entry name" value="MSF1/PX19 RELATED"/>
    <property type="match status" value="1"/>
</dbReference>